<reference evidence="7 8" key="1">
    <citation type="submission" date="2017-03" db="EMBL/GenBank/DDBJ databases">
        <authorList>
            <person name="Afonso C.L."/>
            <person name="Miller P.J."/>
            <person name="Scott M.A."/>
            <person name="Spackman E."/>
            <person name="Goraichik I."/>
            <person name="Dimitrov K.M."/>
            <person name="Suarez D.L."/>
            <person name="Swayne D.E."/>
        </authorList>
    </citation>
    <scope>NUCLEOTIDE SEQUENCE [LARGE SCALE GENOMIC DNA]</scope>
    <source>
        <strain evidence="7">PRJEB14757</strain>
    </source>
</reference>
<dbReference type="InterPro" id="IPR006223">
    <property type="entry name" value="GcvT"/>
</dbReference>
<sequence>MSSLNRTFFNEKHRDLGATMVDFGGWDMPVQYKKGVIHEHLSTRKHAGLFDVSHMGRFIISGEDALPFLQRVLSNNAAALEVNESQYTIIPDDNGFAIDDAYLYRFNQENYLLVVNASNREKDWNHFREQAEKFNDLKLKDQTFDMGMLSLQGPESRKIMNDLIESGTLPIPLRNNLSEVTIAGAKVFLARTGYTGDPIGFELFMDKDEAVAIWELLISKGAEPIGLGARDTLRLEASLPLYGHEFGDDPEGNPIPVFACPLARFAVSFAQQKGDFIGKNALSDQFEALKRITDFNYSDIKALPRVIVPVAITGKGIARAGCEVYRDGTLVGFITSGTMVPCWTTKGDGIASLFSDSDDKRAIATALVDADVVQGSKLEIKIRKKMSTGIVVPYHMRAEAPPFARAIMWDESGREIKPENSDSANMAVDGVAGYGNLEQSGTSVIPTQAQTQNQVQAQTQNQVQAQTQNQIQTQTQNQIQTQTQNQTQNQTQTPTSLSPSQSEEKMIALIKKAIDNTTWRQKDCINLIPSEQTASSFARMLSIMDPSGRYAEHKKVKAFHDHEVFYYQGTEFIAEVESLLIKELCTYLGCRNVESRVVSGQMANSAVFSAIVDYINRADRKSEQRRIRKIINNHILNGGHLSAQPMGALRDFVARDPMTEKPAVVNFPVCKDNPYRIDVDACQSLIEIHKPELVIFGKSMTLYPEPVAQIRKMVESAGLSTIIMYDMAHVLGLAGPHFQEPFKDGADLVTGSTHKTFFGTQRGIIAGNYDTEDVQFPLWEAIERRAFPGSVSNHHLGTMLGLLASTYEMNHFKDSYQKQVIANARAFASALSDLGMPVAGEKADGFTHTHQVILDVGYAKGAEVADFLEKNNIIVNYQATPEEEGFTASGALRMGVSEMTRFGMKENDFQQIAQLIHDAVNGRKSVGEKVSAFRNNFQELHFCFDRSEHLSGFMDKLSSLL</sequence>
<dbReference type="GO" id="GO:0032259">
    <property type="term" value="P:methylation"/>
    <property type="evidence" value="ECO:0007669"/>
    <property type="project" value="UniProtKB-KW"/>
</dbReference>
<dbReference type="InterPro" id="IPR028896">
    <property type="entry name" value="GcvT/YgfZ/DmdA"/>
</dbReference>
<evidence type="ECO:0000256" key="2">
    <source>
        <dbReference type="ARBA" id="ARBA00022576"/>
    </source>
</evidence>
<comment type="similarity">
    <text evidence="1">Belongs to the GcvT family.</text>
</comment>
<dbReference type="RefSeq" id="WP_245809418.1">
    <property type="nucleotide sequence ID" value="NZ_LT828548.1"/>
</dbReference>
<dbReference type="STRING" id="1246637.MTBBW1_1310009"/>
<dbReference type="SUPFAM" id="SSF53383">
    <property type="entry name" value="PLP-dependent transferases"/>
    <property type="match status" value="1"/>
</dbReference>
<dbReference type="EMBL" id="FWEV01000037">
    <property type="protein sequence ID" value="SLM28311.1"/>
    <property type="molecule type" value="Genomic_DNA"/>
</dbReference>
<dbReference type="Gene3D" id="3.40.640.10">
    <property type="entry name" value="Type I PLP-dependent aspartate aminotransferase-like (Major domain)"/>
    <property type="match status" value="1"/>
</dbReference>
<dbReference type="GO" id="GO:0008168">
    <property type="term" value="F:methyltransferase activity"/>
    <property type="evidence" value="ECO:0007669"/>
    <property type="project" value="UniProtKB-KW"/>
</dbReference>
<proteinExistence type="inferred from homology"/>
<dbReference type="FunFam" id="3.30.70.1400:FF:000001">
    <property type="entry name" value="Aminomethyltransferase"/>
    <property type="match status" value="1"/>
</dbReference>
<dbReference type="InterPro" id="IPR015422">
    <property type="entry name" value="PyrdxlP-dep_Trfase_small"/>
</dbReference>
<protein>
    <submittedName>
        <fullName evidence="7">Putative Glycine hydroxymethyltransferase</fullName>
        <ecNumber evidence="7">2.1.2.1</ecNumber>
        <ecNumber evidence="7">2.1.2.10</ecNumber>
    </submittedName>
</protein>
<gene>
    <name evidence="7" type="ORF">MTBBW1_1310009</name>
</gene>
<evidence type="ECO:0000256" key="3">
    <source>
        <dbReference type="ARBA" id="ARBA00022679"/>
    </source>
</evidence>
<dbReference type="InterPro" id="IPR006222">
    <property type="entry name" value="GCVT_N"/>
</dbReference>
<keyword evidence="8" id="KW-1185">Reference proteome</keyword>
<dbReference type="InterPro" id="IPR027266">
    <property type="entry name" value="TrmE/GcvT-like"/>
</dbReference>
<dbReference type="SUPFAM" id="SSF101790">
    <property type="entry name" value="Aminomethyltransferase beta-barrel domain"/>
    <property type="match status" value="1"/>
</dbReference>
<dbReference type="SUPFAM" id="SSF103025">
    <property type="entry name" value="Folate-binding domain"/>
    <property type="match status" value="1"/>
</dbReference>
<name>A0A1W1H756_9BACT</name>
<evidence type="ECO:0000259" key="6">
    <source>
        <dbReference type="Pfam" id="PF01571"/>
    </source>
</evidence>
<evidence type="ECO:0000256" key="1">
    <source>
        <dbReference type="ARBA" id="ARBA00008609"/>
    </source>
</evidence>
<dbReference type="GO" id="GO:0004047">
    <property type="term" value="F:aminomethyltransferase activity"/>
    <property type="evidence" value="ECO:0007669"/>
    <property type="project" value="UniProtKB-EC"/>
</dbReference>
<dbReference type="GO" id="GO:0005960">
    <property type="term" value="C:glycine cleavage complex"/>
    <property type="evidence" value="ECO:0007669"/>
    <property type="project" value="InterPro"/>
</dbReference>
<dbReference type="PANTHER" id="PTHR43757">
    <property type="entry name" value="AMINOMETHYLTRANSFERASE"/>
    <property type="match status" value="1"/>
</dbReference>
<dbReference type="EC" id="2.1.2.1" evidence="7"/>
<dbReference type="GO" id="GO:0006546">
    <property type="term" value="P:glycine catabolic process"/>
    <property type="evidence" value="ECO:0007669"/>
    <property type="project" value="InterPro"/>
</dbReference>
<dbReference type="InterPro" id="IPR015424">
    <property type="entry name" value="PyrdxlP-dep_Trfase"/>
</dbReference>
<evidence type="ECO:0000313" key="7">
    <source>
        <dbReference type="EMBL" id="SLM28311.1"/>
    </source>
</evidence>
<dbReference type="InterPro" id="IPR015421">
    <property type="entry name" value="PyrdxlP-dep_Trfase_major"/>
</dbReference>
<evidence type="ECO:0000313" key="8">
    <source>
        <dbReference type="Proteomes" id="UP000191931"/>
    </source>
</evidence>
<dbReference type="GO" id="GO:0008483">
    <property type="term" value="F:transaminase activity"/>
    <property type="evidence" value="ECO:0007669"/>
    <property type="project" value="UniProtKB-KW"/>
</dbReference>
<dbReference type="Pfam" id="PF00464">
    <property type="entry name" value="SHMT"/>
    <property type="match status" value="1"/>
</dbReference>
<dbReference type="PANTHER" id="PTHR43757:SF2">
    <property type="entry name" value="AMINOMETHYLTRANSFERASE, MITOCHONDRIAL"/>
    <property type="match status" value="1"/>
</dbReference>
<dbReference type="Pfam" id="PF01571">
    <property type="entry name" value="GCV_T"/>
    <property type="match status" value="1"/>
</dbReference>
<dbReference type="AlphaFoldDB" id="A0A1W1H756"/>
<dbReference type="NCBIfam" id="NF001567">
    <property type="entry name" value="PRK00389.1"/>
    <property type="match status" value="1"/>
</dbReference>
<organism evidence="7 8">
    <name type="scientific">Desulfamplus magnetovallimortis</name>
    <dbReference type="NCBI Taxonomy" id="1246637"/>
    <lineage>
        <taxon>Bacteria</taxon>
        <taxon>Pseudomonadati</taxon>
        <taxon>Thermodesulfobacteriota</taxon>
        <taxon>Desulfobacteria</taxon>
        <taxon>Desulfobacterales</taxon>
        <taxon>Desulfobacteraceae</taxon>
        <taxon>Desulfamplus</taxon>
    </lineage>
</organism>
<dbReference type="SUPFAM" id="SSF81995">
    <property type="entry name" value="beta-sandwich domain of Sec23/24"/>
    <property type="match status" value="1"/>
</dbReference>
<keyword evidence="2" id="KW-0032">Aminotransferase</keyword>
<feature type="domain" description="Serine hydroxymethyltransferase-like" evidence="5">
    <location>
        <begin position="510"/>
        <end position="916"/>
    </location>
</feature>
<dbReference type="Gene3D" id="3.30.1360.120">
    <property type="entry name" value="Probable tRNA modification gtpase trme, domain 1"/>
    <property type="match status" value="1"/>
</dbReference>
<dbReference type="GO" id="GO:0004372">
    <property type="term" value="F:glycine hydroxymethyltransferase activity"/>
    <property type="evidence" value="ECO:0007669"/>
    <property type="project" value="UniProtKB-EC"/>
</dbReference>
<dbReference type="EC" id="2.1.2.10" evidence="7"/>
<dbReference type="Gene3D" id="3.90.1150.10">
    <property type="entry name" value="Aspartate Aminotransferase, domain 1"/>
    <property type="match status" value="1"/>
</dbReference>
<evidence type="ECO:0000259" key="5">
    <source>
        <dbReference type="Pfam" id="PF00464"/>
    </source>
</evidence>
<evidence type="ECO:0000256" key="4">
    <source>
        <dbReference type="SAM" id="MobiDB-lite"/>
    </source>
</evidence>
<keyword evidence="3 7" id="KW-0808">Transferase</keyword>
<keyword evidence="7" id="KW-0489">Methyltransferase</keyword>
<feature type="region of interest" description="Disordered" evidence="4">
    <location>
        <begin position="482"/>
        <end position="502"/>
    </location>
</feature>
<dbReference type="NCBIfam" id="TIGR00528">
    <property type="entry name" value="gcvT"/>
    <property type="match status" value="1"/>
</dbReference>
<feature type="compositionally biased region" description="Low complexity" evidence="4">
    <location>
        <begin position="482"/>
        <end position="493"/>
    </location>
</feature>
<dbReference type="Proteomes" id="UP000191931">
    <property type="component" value="Unassembled WGS sequence"/>
</dbReference>
<dbReference type="InterPro" id="IPR039429">
    <property type="entry name" value="SHMT-like_dom"/>
</dbReference>
<accession>A0A1W1H756</accession>
<feature type="domain" description="GCVT N-terminal" evidence="6">
    <location>
        <begin position="10"/>
        <end position="248"/>
    </location>
</feature>
<dbReference type="InterPro" id="IPR029043">
    <property type="entry name" value="GcvT/YgfZ_C"/>
</dbReference>